<name>A0A7S0H8V1_9EUKA</name>
<proteinExistence type="predicted"/>
<accession>A0A7S0H8V1</accession>
<organism evidence="1">
    <name type="scientific">Amorphochlora amoebiformis</name>
    <dbReference type="NCBI Taxonomy" id="1561963"/>
    <lineage>
        <taxon>Eukaryota</taxon>
        <taxon>Sar</taxon>
        <taxon>Rhizaria</taxon>
        <taxon>Cercozoa</taxon>
        <taxon>Chlorarachniophyceae</taxon>
        <taxon>Amorphochlora</taxon>
    </lineage>
</organism>
<dbReference type="EMBL" id="HBEM01031915">
    <property type="protein sequence ID" value="CAD8462807.1"/>
    <property type="molecule type" value="Transcribed_RNA"/>
</dbReference>
<reference evidence="1" key="1">
    <citation type="submission" date="2021-01" db="EMBL/GenBank/DDBJ databases">
        <authorList>
            <person name="Corre E."/>
            <person name="Pelletier E."/>
            <person name="Niang G."/>
            <person name="Scheremetjew M."/>
            <person name="Finn R."/>
            <person name="Kale V."/>
            <person name="Holt S."/>
            <person name="Cochrane G."/>
            <person name="Meng A."/>
            <person name="Brown T."/>
            <person name="Cohen L."/>
        </authorList>
    </citation>
    <scope>NUCLEOTIDE SEQUENCE</scope>
    <source>
        <strain evidence="1">CCMP2058</strain>
    </source>
</reference>
<dbReference type="AlphaFoldDB" id="A0A7S0H8V1"/>
<evidence type="ECO:0000313" key="1">
    <source>
        <dbReference type="EMBL" id="CAD8462807.1"/>
    </source>
</evidence>
<sequence length="914" mass="107286">MPNKNDRLSPYELNPLELLVARIHMAPSEFFNKIYEPERKEWKKGDAYAATSVTASRKLIKEKELFVDLVFSVYDVHDDVHFQRFLLFLKLVLQHHNDTSKQDHDFMPPDSVEWMLFCRGLSAGKGRARLRASFQKALSGIRLDGEQKNDVWSYINNPEADYDTLVGYVRQMNNAANRFVNVISKKFVERIMDATNEVVDVLYDVLERHYRKFMLGELLIKAIIQVVLDDLDYFYQSDKMMDKGILRFVLLHLKHQKLKTSSWRDDRKNHKEPTLRAAKEHLLDITKNHSEEVRNRIKANTETILPDLTLFKLKRLYEGNSEEEFEEVWRSPFTIFLDYIKTVRTKLMDEKKEKNNPREEMNNNLLTQFLKDRSTFSPCVLQISLRSIHRFLMLRTPYEEKSPHKEIFWKALIRYEMGYIKTRKQINQIIEEIFETRKERTWMSNWQAINEGVCTNVRLDLFMADQERPIVNNRQCFNIWTPRYSNVNEVAEGNDSKRSQLGKPVNTVILSEEDCVKLYFTLKDDDFQKIVEKNESQNAWVMIIKGLSKLREGALEDSNNKLVQHLEWCRRTVRKLVTKDKKTIIKLGVSIARRGQDPIELANKVEGIPQDALDPGTLMEKLRGIDTKTLQSNIKLQRNLRIITKVIKHVKSKTSEVTKEAKDLIEIFRTLSRSTEDEKTKQNLAVFYGIWRNKNDHSLVRKYKATHVSMIRGNILCKSYLEMTKKGLLLPVQLKDQSDTLQTKGGKEWTKLGDDYEESSYGCCMGVDPTIRRFIEFKKGLQFVFLTSERPDLVHLNILYVNPKTTRHDQITANERNLILQLEFTLRGGELWVYEVGKPRLPMEEQQSNKLLSIEYNPLGDDVPIRKKVLFDFKNLSLYKFLKSNELHRPNKVFDVEQLLSKNGLQDVLLDVLV</sequence>
<protein>
    <submittedName>
        <fullName evidence="1">Uncharacterized protein</fullName>
    </submittedName>
</protein>
<gene>
    <name evidence="1" type="ORF">LAMO00422_LOCUS21767</name>
</gene>